<sequence length="121" mass="13160">MISGIVTNQHATIALTFLLPNGSTIPIEFVIDTGFTGELCLPIEAVSLMGLTFRHDTFANLADNSEVSLPLYEAFVLWDGIERDVLVIATGRRPLLGTALLDEQELVIQFTEGGLVTLDEL</sequence>
<reference evidence="1 2" key="1">
    <citation type="submission" date="2015-02" db="EMBL/GenBank/DDBJ databases">
        <title>Draft genome of a novel marine cyanobacterium (Chroococcales) isolated from South Atlantic Ocean.</title>
        <authorList>
            <person name="Rigonato J."/>
            <person name="Alvarenga D.O."/>
            <person name="Branco L.H."/>
            <person name="Varani A.M."/>
            <person name="Brandini F.P."/>
            <person name="Fiore M.F."/>
        </authorList>
    </citation>
    <scope>NUCLEOTIDE SEQUENCE [LARGE SCALE GENOMIC DNA]</scope>
    <source>
        <strain evidence="1 2">CENA595</strain>
    </source>
</reference>
<proteinExistence type="predicted"/>
<keyword evidence="1" id="KW-0378">Hydrolase</keyword>
<accession>A0A0D8ZVA8</accession>
<protein>
    <submittedName>
        <fullName evidence="1">Clan AA aspartic protease</fullName>
    </submittedName>
</protein>
<dbReference type="OrthoDB" id="573359at2"/>
<keyword evidence="2" id="KW-1185">Reference proteome</keyword>
<gene>
    <name evidence="1" type="ORF">UH38_06405</name>
</gene>
<dbReference type="NCBIfam" id="TIGR03698">
    <property type="entry name" value="clan_AA_DTGF"/>
    <property type="match status" value="1"/>
</dbReference>
<evidence type="ECO:0000313" key="2">
    <source>
        <dbReference type="Proteomes" id="UP000032452"/>
    </source>
</evidence>
<dbReference type="RefSeq" id="WP_045053823.1">
    <property type="nucleotide sequence ID" value="NZ_CAWMDP010000032.1"/>
</dbReference>
<keyword evidence="1" id="KW-0645">Protease</keyword>
<dbReference type="InterPro" id="IPR022274">
    <property type="entry name" value="Peptidase_asp_AF0612"/>
</dbReference>
<dbReference type="PATRIC" id="fig|1618023.3.peg.2761"/>
<dbReference type="GO" id="GO:0006508">
    <property type="term" value="P:proteolysis"/>
    <property type="evidence" value="ECO:0007669"/>
    <property type="project" value="UniProtKB-KW"/>
</dbReference>
<dbReference type="EMBL" id="JYON01000005">
    <property type="protein sequence ID" value="KJH72404.1"/>
    <property type="molecule type" value="Genomic_DNA"/>
</dbReference>
<name>A0A0D8ZVA8_9CYAN</name>
<dbReference type="GO" id="GO:0008233">
    <property type="term" value="F:peptidase activity"/>
    <property type="evidence" value="ECO:0007669"/>
    <property type="project" value="UniProtKB-KW"/>
</dbReference>
<organism evidence="1 2">
    <name type="scientific">Aliterella atlantica CENA595</name>
    <dbReference type="NCBI Taxonomy" id="1618023"/>
    <lineage>
        <taxon>Bacteria</taxon>
        <taxon>Bacillati</taxon>
        <taxon>Cyanobacteriota</taxon>
        <taxon>Cyanophyceae</taxon>
        <taxon>Chroococcidiopsidales</taxon>
        <taxon>Aliterellaceae</taxon>
        <taxon>Aliterella</taxon>
    </lineage>
</organism>
<evidence type="ECO:0000313" key="1">
    <source>
        <dbReference type="EMBL" id="KJH72404.1"/>
    </source>
</evidence>
<dbReference type="Proteomes" id="UP000032452">
    <property type="component" value="Unassembled WGS sequence"/>
</dbReference>
<dbReference type="STRING" id="1618023.UH38_06405"/>
<dbReference type="AlphaFoldDB" id="A0A0D8ZVA8"/>
<comment type="caution">
    <text evidence="1">The sequence shown here is derived from an EMBL/GenBank/DDBJ whole genome shotgun (WGS) entry which is preliminary data.</text>
</comment>